<comment type="subcellular location">
    <subcellularLocation>
        <location evidence="1">Cell membrane</location>
        <topology evidence="1">Multi-pass membrane protein</topology>
    </subcellularLocation>
</comment>
<dbReference type="EMBL" id="DUJO01000037">
    <property type="protein sequence ID" value="HII74284.1"/>
    <property type="molecule type" value="Genomic_DNA"/>
</dbReference>
<organism evidence="7 8">
    <name type="scientific">Sulfurisphaera tokodaii</name>
    <dbReference type="NCBI Taxonomy" id="111955"/>
    <lineage>
        <taxon>Archaea</taxon>
        <taxon>Thermoproteota</taxon>
        <taxon>Thermoprotei</taxon>
        <taxon>Sulfolobales</taxon>
        <taxon>Sulfolobaceae</taxon>
        <taxon>Sulfurisphaera</taxon>
    </lineage>
</organism>
<feature type="transmembrane region" description="Helical" evidence="6">
    <location>
        <begin position="68"/>
        <end position="88"/>
    </location>
</feature>
<sequence length="188" mass="20884">MNIFYAFGLGIVMGLSIAAPPGPINAMMAHESIRSSLHGTAVGAGAMTADFIFFWLTYFFKSIIPSSALIFFYFIGGAYMLYLAYGVLKIKGFKATIKGSYVKGLTTAIVNPYQISWWLTFGISMLQQFSVFIAPGFFTGIVIWIFSFPMIINKIGERYVIGVKIFSFIVLLAFGIYILYQGIYALKI</sequence>
<accession>A0A832WTH3</accession>
<dbReference type="GO" id="GO:0006865">
    <property type="term" value="P:amino acid transport"/>
    <property type="evidence" value="ECO:0007669"/>
    <property type="project" value="InterPro"/>
</dbReference>
<keyword evidence="5 6" id="KW-0472">Membrane</keyword>
<dbReference type="PANTHER" id="PTHR38825">
    <property type="entry name" value="LYSINE EXPORTER PROTEIN (LYSE/YGGA)"/>
    <property type="match status" value="1"/>
</dbReference>
<evidence type="ECO:0000256" key="5">
    <source>
        <dbReference type="ARBA" id="ARBA00023136"/>
    </source>
</evidence>
<evidence type="ECO:0000256" key="3">
    <source>
        <dbReference type="ARBA" id="ARBA00022692"/>
    </source>
</evidence>
<evidence type="ECO:0000256" key="6">
    <source>
        <dbReference type="SAM" id="Phobius"/>
    </source>
</evidence>
<evidence type="ECO:0000313" key="8">
    <source>
        <dbReference type="Proteomes" id="UP000646844"/>
    </source>
</evidence>
<dbReference type="GO" id="GO:0005886">
    <property type="term" value="C:plasma membrane"/>
    <property type="evidence" value="ECO:0007669"/>
    <property type="project" value="UniProtKB-SubCell"/>
</dbReference>
<dbReference type="Proteomes" id="UP000646844">
    <property type="component" value="Unassembled WGS sequence"/>
</dbReference>
<dbReference type="GeneID" id="1458054"/>
<dbReference type="AlphaFoldDB" id="A0A832WTH3"/>
<dbReference type="Pfam" id="PF01810">
    <property type="entry name" value="LysE"/>
    <property type="match status" value="1"/>
</dbReference>
<dbReference type="RefSeq" id="WP_010978110.1">
    <property type="nucleotide sequence ID" value="NZ_BAABQO010000002.1"/>
</dbReference>
<proteinExistence type="predicted"/>
<keyword evidence="3 6" id="KW-0812">Transmembrane</keyword>
<comment type="caution">
    <text evidence="7">The sequence shown here is derived from an EMBL/GenBank/DDBJ whole genome shotgun (WGS) entry which is preliminary data.</text>
</comment>
<dbReference type="OMA" id="APPGPMN"/>
<feature type="transmembrane region" description="Helical" evidence="6">
    <location>
        <begin position="6"/>
        <end position="24"/>
    </location>
</feature>
<evidence type="ECO:0000256" key="4">
    <source>
        <dbReference type="ARBA" id="ARBA00022989"/>
    </source>
</evidence>
<protein>
    <submittedName>
        <fullName evidence="7">LysE family transporter</fullName>
    </submittedName>
</protein>
<keyword evidence="4 6" id="KW-1133">Transmembrane helix</keyword>
<feature type="transmembrane region" description="Helical" evidence="6">
    <location>
        <begin position="131"/>
        <end position="152"/>
    </location>
</feature>
<name>A0A832WTH3_9CREN</name>
<evidence type="ECO:0000256" key="1">
    <source>
        <dbReference type="ARBA" id="ARBA00004651"/>
    </source>
</evidence>
<keyword evidence="2" id="KW-1003">Cell membrane</keyword>
<dbReference type="PANTHER" id="PTHR38825:SF2">
    <property type="entry name" value="LYSINE TRANSPORTER LYSE"/>
    <property type="match status" value="1"/>
</dbReference>
<feature type="transmembrane region" description="Helical" evidence="6">
    <location>
        <begin position="36"/>
        <end position="56"/>
    </location>
</feature>
<evidence type="ECO:0000256" key="2">
    <source>
        <dbReference type="ARBA" id="ARBA00022475"/>
    </source>
</evidence>
<reference evidence="7" key="1">
    <citation type="journal article" date="2020" name="bioRxiv">
        <title>A rank-normalized archaeal taxonomy based on genome phylogeny resolves widespread incomplete and uneven classifications.</title>
        <authorList>
            <person name="Rinke C."/>
            <person name="Chuvochina M."/>
            <person name="Mussig A.J."/>
            <person name="Chaumeil P.-A."/>
            <person name="Waite D.W."/>
            <person name="Whitman W.B."/>
            <person name="Parks D.H."/>
            <person name="Hugenholtz P."/>
        </authorList>
    </citation>
    <scope>NUCLEOTIDE SEQUENCE</scope>
    <source>
        <strain evidence="7">UBA8838</strain>
    </source>
</reference>
<feature type="transmembrane region" description="Helical" evidence="6">
    <location>
        <begin position="159"/>
        <end position="180"/>
    </location>
</feature>
<gene>
    <name evidence="7" type="ORF">HA332_07915</name>
</gene>
<evidence type="ECO:0000313" key="7">
    <source>
        <dbReference type="EMBL" id="HII74284.1"/>
    </source>
</evidence>
<dbReference type="InterPro" id="IPR001123">
    <property type="entry name" value="LeuE-type"/>
</dbReference>